<dbReference type="PIRSF" id="PIRSF006487">
    <property type="entry name" value="GcvT"/>
    <property type="match status" value="1"/>
</dbReference>
<evidence type="ECO:0000256" key="2">
    <source>
        <dbReference type="SAM" id="MobiDB-lite"/>
    </source>
</evidence>
<dbReference type="EMBL" id="CP108021">
    <property type="protein sequence ID" value="WUM22458.1"/>
    <property type="molecule type" value="Genomic_DNA"/>
</dbReference>
<keyword evidence="5" id="KW-1185">Reference proteome</keyword>
<gene>
    <name evidence="4" type="ORF">OG579_17910</name>
</gene>
<dbReference type="GO" id="GO:0016226">
    <property type="term" value="P:iron-sulfur cluster assembly"/>
    <property type="evidence" value="ECO:0007669"/>
    <property type="project" value="TreeGrafter"/>
</dbReference>
<evidence type="ECO:0000313" key="4">
    <source>
        <dbReference type="EMBL" id="WUM22458.1"/>
    </source>
</evidence>
<evidence type="ECO:0000259" key="3">
    <source>
        <dbReference type="Pfam" id="PF25455"/>
    </source>
</evidence>
<dbReference type="AlphaFoldDB" id="A0AAU4K8H6"/>
<proteinExistence type="predicted"/>
<dbReference type="Pfam" id="PF25455">
    <property type="entry name" value="Beta-barrel_CAF17_C"/>
    <property type="match status" value="1"/>
</dbReference>
<dbReference type="PANTHER" id="PTHR22602:SF0">
    <property type="entry name" value="TRANSFERASE CAF17, MITOCHONDRIAL-RELATED"/>
    <property type="match status" value="1"/>
</dbReference>
<feature type="region of interest" description="Disordered" evidence="2">
    <location>
        <begin position="1"/>
        <end position="25"/>
    </location>
</feature>
<dbReference type="NCBIfam" id="TIGR03317">
    <property type="entry name" value="ygfZ_signature"/>
    <property type="match status" value="1"/>
</dbReference>
<dbReference type="SUPFAM" id="SSF103025">
    <property type="entry name" value="Folate-binding domain"/>
    <property type="match status" value="1"/>
</dbReference>
<dbReference type="Gene3D" id="3.30.1360.120">
    <property type="entry name" value="Probable tRNA modification gtpase trme, domain 1"/>
    <property type="match status" value="1"/>
</dbReference>
<dbReference type="InterPro" id="IPR045179">
    <property type="entry name" value="YgfZ/GcvT"/>
</dbReference>
<dbReference type="InterPro" id="IPR017703">
    <property type="entry name" value="YgfZ/GCV_T_CS"/>
</dbReference>
<dbReference type="Proteomes" id="UP001432128">
    <property type="component" value="Chromosome"/>
</dbReference>
<protein>
    <submittedName>
        <fullName evidence="4">Folate-binding protein</fullName>
    </submittedName>
</protein>
<name>A0AAU4K8H6_9NOCA</name>
<dbReference type="InterPro" id="IPR027266">
    <property type="entry name" value="TrmE/GcvT-like"/>
</dbReference>
<keyword evidence="1" id="KW-0809">Transit peptide</keyword>
<sequence length="373" mass="40034">MPAPDDSPDAGVAWHHGDPLGEQRSAAESVVVVDRSHRGVIEISGDERLSWLHTITSQFVSNLPDRQSAENLSLDVNGRVEEHFVVTDIDGLTLIDTEAERTQPLLGFLQRMVFWAKAEPVLRDDLAVLTLLGPDAMSGPVAALLEIPADAAVYQAGSIPEQHHDAEPVGFWRVMPPLGERGPDGRPTIPRVDVLVPRSELGRWWDALVEAGARPAGSWAYEASRVVSVSPRLGVDTDDRTIPHEVEWIGGPAEFGAVHLEKGCYRGQETVARVHNLGKPPRRLVLLQLDGSSDTRPVTGDAVTADGRAVGRIGTVVDHYEYGPVALALVKRSVPAGTALLAGGTAAAIDPSSLRDDDRVQAGRAAIEGLRGR</sequence>
<evidence type="ECO:0000313" key="5">
    <source>
        <dbReference type="Proteomes" id="UP001432128"/>
    </source>
</evidence>
<dbReference type="InterPro" id="IPR057460">
    <property type="entry name" value="CAF17_C"/>
</dbReference>
<dbReference type="PANTHER" id="PTHR22602">
    <property type="entry name" value="TRANSFERASE CAF17, MITOCHONDRIAL-RELATED"/>
    <property type="match status" value="1"/>
</dbReference>
<reference evidence="4 5" key="1">
    <citation type="submission" date="2022-10" db="EMBL/GenBank/DDBJ databases">
        <title>The complete genomes of actinobacterial strains from the NBC collection.</title>
        <authorList>
            <person name="Joergensen T.S."/>
            <person name="Alvarez Arevalo M."/>
            <person name="Sterndorff E.B."/>
            <person name="Faurdal D."/>
            <person name="Vuksanovic O."/>
            <person name="Mourched A.-S."/>
            <person name="Charusanti P."/>
            <person name="Shaw S."/>
            <person name="Blin K."/>
            <person name="Weber T."/>
        </authorList>
    </citation>
    <scope>NUCLEOTIDE SEQUENCE [LARGE SCALE GENOMIC DNA]</scope>
    <source>
        <strain evidence="4 5">NBC_00319</strain>
    </source>
</reference>
<feature type="domain" description="CAF17 C-terminal" evidence="3">
    <location>
        <begin position="282"/>
        <end position="347"/>
    </location>
</feature>
<dbReference type="KEGG" id="whr:OG579_17910"/>
<evidence type="ECO:0000256" key="1">
    <source>
        <dbReference type="ARBA" id="ARBA00022946"/>
    </source>
</evidence>
<accession>A0AAU4K8H6</accession>
<organism evidence="4 5">
    <name type="scientific">Williamsia herbipolensis</name>
    <dbReference type="NCBI Taxonomy" id="1603258"/>
    <lineage>
        <taxon>Bacteria</taxon>
        <taxon>Bacillati</taxon>
        <taxon>Actinomycetota</taxon>
        <taxon>Actinomycetes</taxon>
        <taxon>Mycobacteriales</taxon>
        <taxon>Nocardiaceae</taxon>
        <taxon>Williamsia</taxon>
    </lineage>
</organism>